<keyword evidence="10" id="KW-1185">Reference proteome</keyword>
<evidence type="ECO:0000256" key="3">
    <source>
        <dbReference type="ARBA" id="ARBA00022694"/>
    </source>
</evidence>
<accession>A0ABW7CE43</accession>
<dbReference type="EMBL" id="JAZAQF010000090">
    <property type="protein sequence ID" value="MFG3819405.1"/>
    <property type="molecule type" value="Genomic_DNA"/>
</dbReference>
<dbReference type="Pfam" id="PF09157">
    <property type="entry name" value="TruB-C_2"/>
    <property type="match status" value="1"/>
</dbReference>
<evidence type="ECO:0000313" key="9">
    <source>
        <dbReference type="EMBL" id="MFG3819405.1"/>
    </source>
</evidence>
<comment type="similarity">
    <text evidence="2 5">Belongs to the pseudouridine synthase TruB family. Type 1 subfamily.</text>
</comment>
<evidence type="ECO:0000256" key="2">
    <source>
        <dbReference type="ARBA" id="ARBA00005642"/>
    </source>
</evidence>
<dbReference type="HAMAP" id="MF_01080">
    <property type="entry name" value="TruB_bact"/>
    <property type="match status" value="1"/>
</dbReference>
<dbReference type="Gene3D" id="3.30.2350.10">
    <property type="entry name" value="Pseudouridine synthase"/>
    <property type="match status" value="1"/>
</dbReference>
<feature type="domain" description="tRNA pseudouridine synthase II TruB subfamily 1 C-terminal" evidence="7">
    <location>
        <begin position="237"/>
        <end position="308"/>
    </location>
</feature>
<dbReference type="Proteomes" id="UP001604335">
    <property type="component" value="Unassembled WGS sequence"/>
</dbReference>
<dbReference type="SUPFAM" id="SSF55120">
    <property type="entry name" value="Pseudouridine synthase"/>
    <property type="match status" value="1"/>
</dbReference>
<dbReference type="InterPro" id="IPR002501">
    <property type="entry name" value="PsdUridine_synth_N"/>
</dbReference>
<feature type="domain" description="Pseudouridine synthase II N-terminal" evidence="6">
    <location>
        <begin position="24"/>
        <end position="177"/>
    </location>
</feature>
<feature type="active site" description="Nucleophile" evidence="5">
    <location>
        <position position="39"/>
    </location>
</feature>
<reference evidence="10" key="1">
    <citation type="journal article" date="2024" name="Algal Res.">
        <title>Biochemical, toxicological and genomic investigation of a high-biomass producing Limnothrix strain isolated from Italian shallow drinking water reservoir.</title>
        <authorList>
            <person name="Simonazzi M."/>
            <person name="Shishido T.K."/>
            <person name="Delbaje E."/>
            <person name="Wahlsten M."/>
            <person name="Fewer D.P."/>
            <person name="Sivonen K."/>
            <person name="Pezzolesi L."/>
            <person name="Pistocchi R."/>
        </authorList>
    </citation>
    <scope>NUCLEOTIDE SEQUENCE [LARGE SCALE GENOMIC DNA]</scope>
    <source>
        <strain evidence="10">LRLZ20PSL1</strain>
    </source>
</reference>
<sequence>MVCGFLNLCKPAGFTSHDCVAKVRRLTRCKRTGHGGTLDPAAIGVLPIALGPATRLLQFLPGAKSYAATVRLGITTTTDDLEGKVLTARSPEALTSLTLEAISSQISQFIGPIRQIPPQYSAIQVDGQRLYDLARQGKTVEVPERQVQVDRITIEAWRPGTEPELDLTIDCGPGTYIRSIARDLGTALGVGGTLAHLKRTASGGFTLENSLTLEQLEAAIGQGWQPIDPALGLTHLPTVTLAEEAVKRWFFGQAIALAECPPTPQCGESLKQEQTDPIARVLDQSGRLLGVGALTTGEAGPLLAPRVVLPAD</sequence>
<keyword evidence="4 5" id="KW-0413">Isomerase</keyword>
<dbReference type="PANTHER" id="PTHR13767">
    <property type="entry name" value="TRNA-PSEUDOURIDINE SYNTHASE"/>
    <property type="match status" value="1"/>
</dbReference>
<comment type="function">
    <text evidence="5">Responsible for synthesis of pseudouridine from uracil-55 in the psi GC loop of transfer RNAs.</text>
</comment>
<evidence type="ECO:0000256" key="1">
    <source>
        <dbReference type="ARBA" id="ARBA00000385"/>
    </source>
</evidence>
<comment type="catalytic activity">
    <reaction evidence="1 5">
        <text>uridine(55) in tRNA = pseudouridine(55) in tRNA</text>
        <dbReference type="Rhea" id="RHEA:42532"/>
        <dbReference type="Rhea" id="RHEA-COMP:10101"/>
        <dbReference type="Rhea" id="RHEA-COMP:10102"/>
        <dbReference type="ChEBI" id="CHEBI:65314"/>
        <dbReference type="ChEBI" id="CHEBI:65315"/>
        <dbReference type="EC" id="5.4.99.25"/>
    </reaction>
</comment>
<dbReference type="Pfam" id="PF01509">
    <property type="entry name" value="TruB_N"/>
    <property type="match status" value="1"/>
</dbReference>
<organism evidence="9 10">
    <name type="scientific">Limnothrix redekei LRLZ20PSL1</name>
    <dbReference type="NCBI Taxonomy" id="3112953"/>
    <lineage>
        <taxon>Bacteria</taxon>
        <taxon>Bacillati</taxon>
        <taxon>Cyanobacteriota</taxon>
        <taxon>Cyanophyceae</taxon>
        <taxon>Pseudanabaenales</taxon>
        <taxon>Pseudanabaenaceae</taxon>
        <taxon>Limnothrix</taxon>
    </lineage>
</organism>
<dbReference type="InterPro" id="IPR014780">
    <property type="entry name" value="tRNA_psdUridine_synth_TruB"/>
</dbReference>
<dbReference type="InterPro" id="IPR032819">
    <property type="entry name" value="TruB_C"/>
</dbReference>
<evidence type="ECO:0000259" key="7">
    <source>
        <dbReference type="Pfam" id="PF09157"/>
    </source>
</evidence>
<dbReference type="InterPro" id="IPR015240">
    <property type="entry name" value="tRNA_sdUridine_synth_fam1_C"/>
</dbReference>
<dbReference type="RefSeq" id="WP_393015291.1">
    <property type="nucleotide sequence ID" value="NZ_JAZAQF010000090.1"/>
</dbReference>
<dbReference type="InterPro" id="IPR020103">
    <property type="entry name" value="PsdUridine_synth_cat_dom_sf"/>
</dbReference>
<evidence type="ECO:0000256" key="5">
    <source>
        <dbReference type="HAMAP-Rule" id="MF_01080"/>
    </source>
</evidence>
<dbReference type="PANTHER" id="PTHR13767:SF2">
    <property type="entry name" value="PSEUDOURIDYLATE SYNTHASE TRUB1"/>
    <property type="match status" value="1"/>
</dbReference>
<comment type="caution">
    <text evidence="9">The sequence shown here is derived from an EMBL/GenBank/DDBJ whole genome shotgun (WGS) entry which is preliminary data.</text>
</comment>
<evidence type="ECO:0000256" key="4">
    <source>
        <dbReference type="ARBA" id="ARBA00023235"/>
    </source>
</evidence>
<name>A0ABW7CE43_9CYAN</name>
<feature type="domain" description="tRNA pseudouridylate synthase B C-terminal" evidence="8">
    <location>
        <begin position="178"/>
        <end position="220"/>
    </location>
</feature>
<dbReference type="GO" id="GO:0160148">
    <property type="term" value="F:tRNA pseudouridine(55) synthase activity"/>
    <property type="evidence" value="ECO:0007669"/>
    <property type="project" value="UniProtKB-EC"/>
</dbReference>
<dbReference type="Pfam" id="PF16198">
    <property type="entry name" value="TruB_C_2"/>
    <property type="match status" value="1"/>
</dbReference>
<proteinExistence type="inferred from homology"/>
<gene>
    <name evidence="5 9" type="primary">truB</name>
    <name evidence="9" type="ORF">VPK24_17300</name>
</gene>
<protein>
    <recommendedName>
        <fullName evidence="5">tRNA pseudouridine synthase B</fullName>
        <ecNumber evidence="5">5.4.99.25</ecNumber>
    </recommendedName>
    <alternativeName>
        <fullName evidence="5">tRNA pseudouridine(55) synthase</fullName>
        <shortName evidence="5">Psi55 synthase</shortName>
    </alternativeName>
    <alternativeName>
        <fullName evidence="5">tRNA pseudouridylate synthase</fullName>
    </alternativeName>
    <alternativeName>
        <fullName evidence="5">tRNA-uridine isomerase</fullName>
    </alternativeName>
</protein>
<evidence type="ECO:0000259" key="6">
    <source>
        <dbReference type="Pfam" id="PF01509"/>
    </source>
</evidence>
<evidence type="ECO:0000313" key="10">
    <source>
        <dbReference type="Proteomes" id="UP001604335"/>
    </source>
</evidence>
<keyword evidence="3 5" id="KW-0819">tRNA processing</keyword>
<evidence type="ECO:0000259" key="8">
    <source>
        <dbReference type="Pfam" id="PF16198"/>
    </source>
</evidence>
<dbReference type="EC" id="5.4.99.25" evidence="5"/>
<dbReference type="CDD" id="cd02573">
    <property type="entry name" value="PseudoU_synth_EcTruB"/>
    <property type="match status" value="1"/>
</dbReference>
<dbReference type="NCBIfam" id="TIGR00431">
    <property type="entry name" value="TruB"/>
    <property type="match status" value="1"/>
</dbReference>